<dbReference type="Proteomes" id="UP000248886">
    <property type="component" value="Unassembled WGS sequence"/>
</dbReference>
<organism evidence="1 2">
    <name type="scientific">Acidithiobacillus ferrooxidans</name>
    <name type="common">Thiobacillus ferrooxidans</name>
    <dbReference type="NCBI Taxonomy" id="920"/>
    <lineage>
        <taxon>Bacteria</taxon>
        <taxon>Pseudomonadati</taxon>
        <taxon>Pseudomonadota</taxon>
        <taxon>Acidithiobacillia</taxon>
        <taxon>Acidithiobacillales</taxon>
        <taxon>Acidithiobacillaceae</taxon>
        <taxon>Acidithiobacillus</taxon>
    </lineage>
</organism>
<reference evidence="1 2" key="1">
    <citation type="submission" date="2018-06" db="EMBL/GenBank/DDBJ databases">
        <title>Draft sequence of Acidithiobacillus ferrooxidans CCM 4253.</title>
        <authorList>
            <person name="Moya-Beltran A."/>
            <person name="Castro M."/>
            <person name="Covarrubias P.C."/>
            <person name="Issotta F."/>
            <person name="Janiczek O."/>
            <person name="Mandl M."/>
            <person name="Kucera J."/>
            <person name="Quatrini R."/>
        </authorList>
    </citation>
    <scope>NUCLEOTIDE SEQUENCE [LARGE SCALE GENOMIC DNA]</scope>
    <source>
        <strain evidence="1 2">CCM 4253</strain>
    </source>
</reference>
<dbReference type="OrthoDB" id="9013441at2"/>
<protein>
    <recommendedName>
        <fullName evidence="3">Nucleotidyl transferase AbiEii/AbiGii toxin family protein</fullName>
    </recommendedName>
</protein>
<sequence length="233" mass="26497">MGGLMDSGRLQSWEPLFDKAMRAIDALPPHLPRLEWTMGGGTVLMFKYHHRLSRDVDIFITDTQYLTALSPRLNDKVEDLTTHYREDSQHVKLIFDGLGEVDFVAAPRLVANSTQAASIRGRNILLDKPEEIIAKKCFYRADGFTARDVFDMAVVLAKDPAVVKKHLGILTARSDDIQRRLAFYATNKSHWDKEISLVQPLPGFSQYPHQALSKVQKFYASPEQWLKAQSLTR</sequence>
<name>A0A2W1K7M7_ACIFR</name>
<dbReference type="EMBL" id="QKQP01000001">
    <property type="protein sequence ID" value="PZD82430.1"/>
    <property type="molecule type" value="Genomic_DNA"/>
</dbReference>
<gene>
    <name evidence="1" type="ORF">DN052_05275</name>
</gene>
<dbReference type="InterPro" id="IPR014942">
    <property type="entry name" value="AbiEii"/>
</dbReference>
<dbReference type="AlphaFoldDB" id="A0A2W1K7M7"/>
<dbReference type="Pfam" id="PF08843">
    <property type="entry name" value="AbiEii"/>
    <property type="match status" value="1"/>
</dbReference>
<evidence type="ECO:0000313" key="1">
    <source>
        <dbReference type="EMBL" id="PZD82430.1"/>
    </source>
</evidence>
<evidence type="ECO:0000313" key="2">
    <source>
        <dbReference type="Proteomes" id="UP000248886"/>
    </source>
</evidence>
<comment type="caution">
    <text evidence="1">The sequence shown here is derived from an EMBL/GenBank/DDBJ whole genome shotgun (WGS) entry which is preliminary data.</text>
</comment>
<evidence type="ECO:0008006" key="3">
    <source>
        <dbReference type="Google" id="ProtNLM"/>
    </source>
</evidence>
<accession>A0A2W1K7M7</accession>
<proteinExistence type="predicted"/>